<feature type="compositionally biased region" description="Low complexity" evidence="1">
    <location>
        <begin position="423"/>
        <end position="436"/>
    </location>
</feature>
<feature type="compositionally biased region" description="Polar residues" evidence="1">
    <location>
        <begin position="575"/>
        <end position="591"/>
    </location>
</feature>
<dbReference type="InterPro" id="IPR009604">
    <property type="entry name" value="LsmAD_domain"/>
</dbReference>
<feature type="region of interest" description="Disordered" evidence="1">
    <location>
        <begin position="317"/>
        <end position="357"/>
    </location>
</feature>
<feature type="region of interest" description="Disordered" evidence="1">
    <location>
        <begin position="259"/>
        <end position="301"/>
    </location>
</feature>
<feature type="compositionally biased region" description="Low complexity" evidence="1">
    <location>
        <begin position="794"/>
        <end position="817"/>
    </location>
</feature>
<feature type="compositionally biased region" description="Low complexity" evidence="1">
    <location>
        <begin position="558"/>
        <end position="574"/>
    </location>
</feature>
<feature type="compositionally biased region" description="Polar residues" evidence="1">
    <location>
        <begin position="489"/>
        <end position="509"/>
    </location>
</feature>
<evidence type="ECO:0000259" key="2">
    <source>
        <dbReference type="SMART" id="SM01272"/>
    </source>
</evidence>
<dbReference type="GO" id="GO:0010494">
    <property type="term" value="C:cytoplasmic stress granule"/>
    <property type="evidence" value="ECO:0007669"/>
    <property type="project" value="TreeGrafter"/>
</dbReference>
<organism evidence="3 4">
    <name type="scientific">Chlamydomonas eustigma</name>
    <dbReference type="NCBI Taxonomy" id="1157962"/>
    <lineage>
        <taxon>Eukaryota</taxon>
        <taxon>Viridiplantae</taxon>
        <taxon>Chlorophyta</taxon>
        <taxon>core chlorophytes</taxon>
        <taxon>Chlorophyceae</taxon>
        <taxon>CS clade</taxon>
        <taxon>Chlamydomonadales</taxon>
        <taxon>Chlamydomonadaceae</taxon>
        <taxon>Chlamydomonas</taxon>
    </lineage>
</organism>
<feature type="compositionally biased region" description="Pro residues" evidence="1">
    <location>
        <begin position="317"/>
        <end position="326"/>
    </location>
</feature>
<gene>
    <name evidence="3" type="ORF">CEUSTIGMA_g3648.t1</name>
</gene>
<name>A0A250WZC9_9CHLO</name>
<dbReference type="PANTHER" id="PTHR12854">
    <property type="entry name" value="ATAXIN 2-RELATED"/>
    <property type="match status" value="1"/>
</dbReference>
<dbReference type="OrthoDB" id="548953at2759"/>
<feature type="region of interest" description="Disordered" evidence="1">
    <location>
        <begin position="558"/>
        <end position="667"/>
    </location>
</feature>
<keyword evidence="4" id="KW-1185">Reference proteome</keyword>
<feature type="compositionally biased region" description="Polar residues" evidence="1">
    <location>
        <begin position="608"/>
        <end position="623"/>
    </location>
</feature>
<dbReference type="InterPro" id="IPR025852">
    <property type="entry name" value="SM_dom_ATX"/>
</dbReference>
<feature type="region of interest" description="Disordered" evidence="1">
    <location>
        <begin position="372"/>
        <end position="394"/>
    </location>
</feature>
<dbReference type="EMBL" id="BEGY01000016">
    <property type="protein sequence ID" value="GAX76204.1"/>
    <property type="molecule type" value="Genomic_DNA"/>
</dbReference>
<dbReference type="STRING" id="1157962.A0A250WZC9"/>
<feature type="region of interest" description="Disordered" evidence="1">
    <location>
        <begin position="420"/>
        <end position="529"/>
    </location>
</feature>
<reference evidence="3 4" key="1">
    <citation type="submission" date="2017-08" db="EMBL/GenBank/DDBJ databases">
        <title>Acidophilic green algal genome provides insights into adaptation to an acidic environment.</title>
        <authorList>
            <person name="Hirooka S."/>
            <person name="Hirose Y."/>
            <person name="Kanesaki Y."/>
            <person name="Higuchi S."/>
            <person name="Fujiwara T."/>
            <person name="Onuma R."/>
            <person name="Era A."/>
            <person name="Ohbayashi R."/>
            <person name="Uzuka A."/>
            <person name="Nozaki H."/>
            <person name="Yoshikawa H."/>
            <person name="Miyagishima S.Y."/>
        </authorList>
    </citation>
    <scope>NUCLEOTIDE SEQUENCE [LARGE SCALE GENOMIC DNA]</scope>
    <source>
        <strain evidence="3 4">NIES-2499</strain>
    </source>
</reference>
<dbReference type="GO" id="GO:0034063">
    <property type="term" value="P:stress granule assembly"/>
    <property type="evidence" value="ECO:0007669"/>
    <property type="project" value="TreeGrafter"/>
</dbReference>
<evidence type="ECO:0000313" key="4">
    <source>
        <dbReference type="Proteomes" id="UP000232323"/>
    </source>
</evidence>
<dbReference type="Pfam" id="PF06741">
    <property type="entry name" value="LsmAD"/>
    <property type="match status" value="1"/>
</dbReference>
<dbReference type="Pfam" id="PF14438">
    <property type="entry name" value="SM-ATX"/>
    <property type="match status" value="1"/>
</dbReference>
<comment type="caution">
    <text evidence="3">The sequence shown here is derived from an EMBL/GenBank/DDBJ whole genome shotgun (WGS) entry which is preliminary data.</text>
</comment>
<dbReference type="SMART" id="SM01272">
    <property type="entry name" value="LsmAD"/>
    <property type="match status" value="1"/>
</dbReference>
<sequence length="844" mass="89182">MATHLTYRAAAVSNLNATPAQKIGQSESPDQPAIMQERLTFLAQILIGYRVEVQLISGQVYEGIFHSMVAKGPRQAVTLKYAKLIKDPSVTPGSEKEELAERPKKISLISEDMLQMVAKDVRFNPEDIGNEERSDYGFETDASISRGRAGNTWGRELQKWTSEEGEEDMTLGLEGNGEGWDQFAANRTLFGVETTFDEYVYTTKIDRTNCAISEEEAERLAKEIEGQSTGNVHLLEERGFAVDDSGQMDEEDKYSAVVRPSAQHQHAHHAQHHPPTWGMPSGGQQGMRPRLDTGSAAAKAPAWRNMGSGVAAVAGRMPPPPPPPLRSPMDHRPDIPNAQGSWPSVSTPSTGRPMDVGNRREFNKVTSQLMAETGHGPTSRAHTSPYGTPKGLNDSPLIRDPLAVRALHIITPTPEATITSEFQQWKQQQQQQQPESQQRDKSQTLDELKKFSTSLSLGSKAAPTSGKEEPGSVAPNAVKSHKSEGGEAPSTTLSASAETLGNSSTSVENGATVAATKPTEPKKSTLNPNAKSFTLNISAKEFVPSFGSTTALAPNAVAASNPAASTAAPDAPASFSNPPGLSAVTDLSYTNDGEDGSSSAPPPPFSSDNGPQHTPSSSTSNRGTYHGREHRSSGMHRGSSGHTGQYGVPMQRTGGDSGSDHMGNRLHGNYGYQAMQMEGAGIVSQGVVPPMPMVGGAYMMPGYMPPPGQMGAPYAMMPAGVGGPMMSGQGMFNPGMAAPNGMGPVVMAPGGGFGAMQPVGGYPVMQHGGYPMGMGPGGGLRPSSATQHLFQPNMSGPMSSMDSQSSRGSIGRGSNYRGSRKDHGFQGESRVQPPAPVGNGEAAV</sequence>
<dbReference type="InterPro" id="IPR009818">
    <property type="entry name" value="PAM2_motif"/>
</dbReference>
<feature type="domain" description="LsmAD" evidence="2">
    <location>
        <begin position="190"/>
        <end position="260"/>
    </location>
</feature>
<dbReference type="AlphaFoldDB" id="A0A250WZC9"/>
<feature type="compositionally biased region" description="Polar residues" evidence="1">
    <location>
        <begin position="783"/>
        <end position="793"/>
    </location>
</feature>
<dbReference type="Proteomes" id="UP000232323">
    <property type="component" value="Unassembled WGS sequence"/>
</dbReference>
<evidence type="ECO:0000256" key="1">
    <source>
        <dbReference type="SAM" id="MobiDB-lite"/>
    </source>
</evidence>
<accession>A0A250WZC9</accession>
<dbReference type="PANTHER" id="PTHR12854:SF7">
    <property type="entry name" value="ATAXIN-2 HOMOLOG"/>
    <property type="match status" value="1"/>
</dbReference>
<evidence type="ECO:0000313" key="3">
    <source>
        <dbReference type="EMBL" id="GAX76204.1"/>
    </source>
</evidence>
<feature type="compositionally biased region" description="Basic and acidic residues" evidence="1">
    <location>
        <begin position="437"/>
        <end position="450"/>
    </location>
</feature>
<protein>
    <recommendedName>
        <fullName evidence="2">LsmAD domain-containing protein</fullName>
    </recommendedName>
</protein>
<dbReference type="InterPro" id="IPR045117">
    <property type="entry name" value="ATXN2-like"/>
</dbReference>
<feature type="compositionally biased region" description="Polar residues" evidence="1">
    <location>
        <begin position="338"/>
        <end position="350"/>
    </location>
</feature>
<feature type="region of interest" description="Disordered" evidence="1">
    <location>
        <begin position="778"/>
        <end position="844"/>
    </location>
</feature>
<proteinExistence type="predicted"/>
<dbReference type="GO" id="GO:0003729">
    <property type="term" value="F:mRNA binding"/>
    <property type="evidence" value="ECO:0007669"/>
    <property type="project" value="TreeGrafter"/>
</dbReference>
<dbReference type="Pfam" id="PF07145">
    <property type="entry name" value="PAM2"/>
    <property type="match status" value="1"/>
</dbReference>